<name>A0ABQ3TZV4_STRHY</name>
<keyword evidence="2" id="KW-1185">Reference proteome</keyword>
<evidence type="ECO:0008006" key="3">
    <source>
        <dbReference type="Google" id="ProtNLM"/>
    </source>
</evidence>
<reference evidence="1" key="1">
    <citation type="submission" date="2024-05" db="EMBL/GenBank/DDBJ databases">
        <title>Whole genome shotgun sequence of Streptomyces hygroscopicus NBRC 113678.</title>
        <authorList>
            <person name="Komaki H."/>
            <person name="Tamura T."/>
        </authorList>
    </citation>
    <scope>NUCLEOTIDE SEQUENCE</scope>
    <source>
        <strain evidence="1">N11-34</strain>
    </source>
</reference>
<accession>A0ABQ3TZV4</accession>
<evidence type="ECO:0000313" key="2">
    <source>
        <dbReference type="Proteomes" id="UP001054854"/>
    </source>
</evidence>
<organism evidence="1 2">
    <name type="scientific">Streptomyces hygroscopicus</name>
    <dbReference type="NCBI Taxonomy" id="1912"/>
    <lineage>
        <taxon>Bacteria</taxon>
        <taxon>Bacillati</taxon>
        <taxon>Actinomycetota</taxon>
        <taxon>Actinomycetes</taxon>
        <taxon>Kitasatosporales</taxon>
        <taxon>Streptomycetaceae</taxon>
        <taxon>Streptomyces</taxon>
        <taxon>Streptomyces violaceusniger group</taxon>
    </lineage>
</organism>
<comment type="caution">
    <text evidence="1">The sequence shown here is derived from an EMBL/GenBank/DDBJ whole genome shotgun (WGS) entry which is preliminary data.</text>
</comment>
<proteinExistence type="predicted"/>
<sequence length="90" mass="9499">MGEIATNEMTAQEAGGQASAGAMSLEELLSLPATVNVTTAGRALGIGRDKAYELIRNGSFPVRTLTLGRTVRVPTAELWKLLGVEERRGA</sequence>
<protein>
    <recommendedName>
        <fullName evidence="3">Helix-turn-helix domain-containing protein</fullName>
    </recommendedName>
</protein>
<dbReference type="Proteomes" id="UP001054854">
    <property type="component" value="Unassembled WGS sequence"/>
</dbReference>
<gene>
    <name evidence="1" type="ORF">TPA0910_29390</name>
</gene>
<dbReference type="EMBL" id="BNEK01000003">
    <property type="protein sequence ID" value="GHJ28506.1"/>
    <property type="molecule type" value="Genomic_DNA"/>
</dbReference>
<evidence type="ECO:0000313" key="1">
    <source>
        <dbReference type="EMBL" id="GHJ28506.1"/>
    </source>
</evidence>